<feature type="non-terminal residue" evidence="2">
    <location>
        <position position="1"/>
    </location>
</feature>
<dbReference type="InParanoid" id="A0A166JEP2"/>
<sequence>FVANHLVICTASAVLIYKETSLLAAAVFLEDEADPVSFDAILHFEGDARGLPIYASQIAINGYEGDDPSVLAILVIREACGLRVYHLTNNDAGDSYCLLCIAIIPVDRSFYVGPLIIDSHHMAITWTENSRDDLPSGCNFVSTSVKSARIPLDVVANPPGETPADTIYVAGPGSCLLHVDWAIYTTTGAFLFGQTYSKLLLGLLPDRMRCDLDGLPGDVHSLFGQGHPGLYGWPVLKRPQLPVTLPKYGSAAPSQPANHEGRSAVKEDPHLATANHSNRVLRQASRSASNKDFGAQGDDSKRLEPITGSESSVSESDGSDDRTSEYGTSSAVP</sequence>
<feature type="compositionally biased region" description="Polar residues" evidence="1">
    <location>
        <begin position="280"/>
        <end position="290"/>
    </location>
</feature>
<organism evidence="2 3">
    <name type="scientific">Calocera cornea HHB12733</name>
    <dbReference type="NCBI Taxonomy" id="1353952"/>
    <lineage>
        <taxon>Eukaryota</taxon>
        <taxon>Fungi</taxon>
        <taxon>Dikarya</taxon>
        <taxon>Basidiomycota</taxon>
        <taxon>Agaricomycotina</taxon>
        <taxon>Dacrymycetes</taxon>
        <taxon>Dacrymycetales</taxon>
        <taxon>Dacrymycetaceae</taxon>
        <taxon>Calocera</taxon>
    </lineage>
</organism>
<keyword evidence="3" id="KW-1185">Reference proteome</keyword>
<evidence type="ECO:0000313" key="3">
    <source>
        <dbReference type="Proteomes" id="UP000076842"/>
    </source>
</evidence>
<accession>A0A166JEP2</accession>
<feature type="region of interest" description="Disordered" evidence="1">
    <location>
        <begin position="280"/>
        <end position="333"/>
    </location>
</feature>
<name>A0A166JEP2_9BASI</name>
<dbReference type="EMBL" id="KV424450">
    <property type="protein sequence ID" value="KZT44652.1"/>
    <property type="molecule type" value="Genomic_DNA"/>
</dbReference>
<proteinExistence type="predicted"/>
<gene>
    <name evidence="2" type="ORF">CALCODRAFT_542119</name>
</gene>
<reference evidence="2 3" key="1">
    <citation type="journal article" date="2016" name="Mol. Biol. Evol.">
        <title>Comparative Genomics of Early-Diverging Mushroom-Forming Fungi Provides Insights into the Origins of Lignocellulose Decay Capabilities.</title>
        <authorList>
            <person name="Nagy L.G."/>
            <person name="Riley R."/>
            <person name="Tritt A."/>
            <person name="Adam C."/>
            <person name="Daum C."/>
            <person name="Floudas D."/>
            <person name="Sun H."/>
            <person name="Yadav J.S."/>
            <person name="Pangilinan J."/>
            <person name="Larsson K.H."/>
            <person name="Matsuura K."/>
            <person name="Barry K."/>
            <person name="Labutti K."/>
            <person name="Kuo R."/>
            <person name="Ohm R.A."/>
            <person name="Bhattacharya S.S."/>
            <person name="Shirouzu T."/>
            <person name="Yoshinaga Y."/>
            <person name="Martin F.M."/>
            <person name="Grigoriev I.V."/>
            <person name="Hibbett D.S."/>
        </authorList>
    </citation>
    <scope>NUCLEOTIDE SEQUENCE [LARGE SCALE GENOMIC DNA]</scope>
    <source>
        <strain evidence="2 3">HHB12733</strain>
    </source>
</reference>
<evidence type="ECO:0000313" key="2">
    <source>
        <dbReference type="EMBL" id="KZT44652.1"/>
    </source>
</evidence>
<feature type="non-terminal residue" evidence="2">
    <location>
        <position position="333"/>
    </location>
</feature>
<evidence type="ECO:0000256" key="1">
    <source>
        <dbReference type="SAM" id="MobiDB-lite"/>
    </source>
</evidence>
<protein>
    <submittedName>
        <fullName evidence="2">Uncharacterized protein</fullName>
    </submittedName>
</protein>
<dbReference type="Proteomes" id="UP000076842">
    <property type="component" value="Unassembled WGS sequence"/>
</dbReference>
<dbReference type="AlphaFoldDB" id="A0A166JEP2"/>